<organism evidence="4 5">
    <name type="scientific">Hyaloscypha variabilis (strain UAMH 11265 / GT02V1 / F)</name>
    <name type="common">Meliniomyces variabilis</name>
    <dbReference type="NCBI Taxonomy" id="1149755"/>
    <lineage>
        <taxon>Eukaryota</taxon>
        <taxon>Fungi</taxon>
        <taxon>Dikarya</taxon>
        <taxon>Ascomycota</taxon>
        <taxon>Pezizomycotina</taxon>
        <taxon>Leotiomycetes</taxon>
        <taxon>Helotiales</taxon>
        <taxon>Hyaloscyphaceae</taxon>
        <taxon>Hyaloscypha</taxon>
        <taxon>Hyaloscypha variabilis</taxon>
    </lineage>
</organism>
<evidence type="ECO:0000313" key="4">
    <source>
        <dbReference type="EMBL" id="PMD47941.1"/>
    </source>
</evidence>
<dbReference type="STRING" id="1149755.A0A2J6SB04"/>
<dbReference type="PANTHER" id="PTHR34883:SF15">
    <property type="entry name" value="EXTRACELLULAR SERINE-RICH PROTEIN"/>
    <property type="match status" value="1"/>
</dbReference>
<feature type="signal peptide" evidence="2">
    <location>
        <begin position="1"/>
        <end position="16"/>
    </location>
</feature>
<sequence>MYAPFCILWTLAVTTAAKTIVITAGSGGLAFSPDSVTADVGDILAFHFVSSIHSAVSGNFSSPCVQSSTGFDSGPVTSSDVFQVTVQSTDPMWFFCGTPGHCQAGMTGVVNAPSSGDTLTAYKNTAQGASTTTSGTTQGGVVVPVGSVASSSSATSPSSTATSPGSSTSPVAPTTSSTTGATTSAAGTSTSSSSSTPSHTAGSNGGASSLIEASGRAVLFGLVFGLGGFVVLMA</sequence>
<reference evidence="4 5" key="1">
    <citation type="submission" date="2016-04" db="EMBL/GenBank/DDBJ databases">
        <title>A degradative enzymes factory behind the ericoid mycorrhizal symbiosis.</title>
        <authorList>
            <consortium name="DOE Joint Genome Institute"/>
            <person name="Martino E."/>
            <person name="Morin E."/>
            <person name="Grelet G."/>
            <person name="Kuo A."/>
            <person name="Kohler A."/>
            <person name="Daghino S."/>
            <person name="Barry K."/>
            <person name="Choi C."/>
            <person name="Cichocki N."/>
            <person name="Clum A."/>
            <person name="Copeland A."/>
            <person name="Hainaut M."/>
            <person name="Haridas S."/>
            <person name="Labutti K."/>
            <person name="Lindquist E."/>
            <person name="Lipzen A."/>
            <person name="Khouja H.-R."/>
            <person name="Murat C."/>
            <person name="Ohm R."/>
            <person name="Olson A."/>
            <person name="Spatafora J."/>
            <person name="Veneault-Fourrey C."/>
            <person name="Henrissat B."/>
            <person name="Grigoriev I."/>
            <person name="Martin F."/>
            <person name="Perotto S."/>
        </authorList>
    </citation>
    <scope>NUCLEOTIDE SEQUENCE [LARGE SCALE GENOMIC DNA]</scope>
    <source>
        <strain evidence="4 5">F</strain>
    </source>
</reference>
<dbReference type="SUPFAM" id="SSF49503">
    <property type="entry name" value="Cupredoxins"/>
    <property type="match status" value="1"/>
</dbReference>
<dbReference type="InterPro" id="IPR003245">
    <property type="entry name" value="Phytocyanin_dom"/>
</dbReference>
<dbReference type="InterPro" id="IPR008972">
    <property type="entry name" value="Cupredoxin"/>
</dbReference>
<name>A0A2J6SB04_HYAVF</name>
<dbReference type="GO" id="GO:0009055">
    <property type="term" value="F:electron transfer activity"/>
    <property type="evidence" value="ECO:0007669"/>
    <property type="project" value="InterPro"/>
</dbReference>
<keyword evidence="2" id="KW-0732">Signal</keyword>
<evidence type="ECO:0000256" key="1">
    <source>
        <dbReference type="SAM" id="MobiDB-lite"/>
    </source>
</evidence>
<evidence type="ECO:0000259" key="3">
    <source>
        <dbReference type="Pfam" id="PF02298"/>
    </source>
</evidence>
<evidence type="ECO:0000313" key="5">
    <source>
        <dbReference type="Proteomes" id="UP000235786"/>
    </source>
</evidence>
<feature type="compositionally biased region" description="Low complexity" evidence="1">
    <location>
        <begin position="148"/>
        <end position="202"/>
    </location>
</feature>
<keyword evidence="5" id="KW-1185">Reference proteome</keyword>
<dbReference type="InterPro" id="IPR052953">
    <property type="entry name" value="Ser-rich/MCO-related"/>
</dbReference>
<dbReference type="EMBL" id="KZ613938">
    <property type="protein sequence ID" value="PMD47941.1"/>
    <property type="molecule type" value="Genomic_DNA"/>
</dbReference>
<dbReference type="Proteomes" id="UP000235786">
    <property type="component" value="Unassembled WGS sequence"/>
</dbReference>
<dbReference type="Gene3D" id="2.60.40.420">
    <property type="entry name" value="Cupredoxins - blue copper proteins"/>
    <property type="match status" value="1"/>
</dbReference>
<dbReference type="AlphaFoldDB" id="A0A2J6SB04"/>
<protein>
    <submittedName>
        <fullName evidence="4">Cupredoxin</fullName>
    </submittedName>
</protein>
<feature type="domain" description="Phytocyanin" evidence="3">
    <location>
        <begin position="35"/>
        <end position="106"/>
    </location>
</feature>
<evidence type="ECO:0000256" key="2">
    <source>
        <dbReference type="SAM" id="SignalP"/>
    </source>
</evidence>
<dbReference type="Pfam" id="PF02298">
    <property type="entry name" value="Cu_bind_like"/>
    <property type="match status" value="1"/>
</dbReference>
<dbReference type="CDD" id="cd00920">
    <property type="entry name" value="Cupredoxin"/>
    <property type="match status" value="1"/>
</dbReference>
<feature type="region of interest" description="Disordered" evidence="1">
    <location>
        <begin position="148"/>
        <end position="208"/>
    </location>
</feature>
<accession>A0A2J6SB04</accession>
<feature type="chain" id="PRO_5014473717" evidence="2">
    <location>
        <begin position="17"/>
        <end position="234"/>
    </location>
</feature>
<dbReference type="PANTHER" id="PTHR34883">
    <property type="entry name" value="SERINE-RICH PROTEIN, PUTATIVE-RELATED-RELATED"/>
    <property type="match status" value="1"/>
</dbReference>
<gene>
    <name evidence="4" type="ORF">L207DRAFT_479320</name>
</gene>
<proteinExistence type="predicted"/>
<dbReference type="OrthoDB" id="2331100at2759"/>